<protein>
    <submittedName>
        <fullName evidence="9">C-type cytochrome</fullName>
    </submittedName>
</protein>
<dbReference type="AlphaFoldDB" id="A0A6N0HPM6"/>
<dbReference type="PANTHER" id="PTHR33751:SF9">
    <property type="entry name" value="CYTOCHROME C4"/>
    <property type="match status" value="1"/>
</dbReference>
<evidence type="ECO:0000313" key="10">
    <source>
        <dbReference type="Proteomes" id="UP000509429"/>
    </source>
</evidence>
<evidence type="ECO:0000256" key="3">
    <source>
        <dbReference type="ARBA" id="ARBA00022723"/>
    </source>
</evidence>
<dbReference type="SUPFAM" id="SSF46626">
    <property type="entry name" value="Cytochrome c"/>
    <property type="match status" value="1"/>
</dbReference>
<evidence type="ECO:0000259" key="8">
    <source>
        <dbReference type="PROSITE" id="PS51007"/>
    </source>
</evidence>
<feature type="chain" id="PRO_5027014235" evidence="7">
    <location>
        <begin position="21"/>
        <end position="96"/>
    </location>
</feature>
<evidence type="ECO:0000313" key="9">
    <source>
        <dbReference type="EMBL" id="QKQ24266.1"/>
    </source>
</evidence>
<dbReference type="Proteomes" id="UP000509429">
    <property type="component" value="Chromosome"/>
</dbReference>
<reference evidence="9 10" key="1">
    <citation type="submission" date="2020-05" db="EMBL/GenBank/DDBJ databases">
        <title>Horizontal transmission and recombination maintain forever young bacterial symbiont genomes.</title>
        <authorList>
            <person name="Russell S.L."/>
            <person name="Pepper-Tunick E."/>
            <person name="Svedberg J."/>
            <person name="Byrne A."/>
            <person name="Ruelas Castillo J."/>
            <person name="Vollmers C."/>
            <person name="Beinart R.A."/>
            <person name="Corbett-Detig R."/>
        </authorList>
    </citation>
    <scope>NUCLEOTIDE SEQUENCE [LARGE SCALE GENOMIC DNA]</scope>
    <source>
        <strain evidence="9">JDF_Ridge</strain>
    </source>
</reference>
<gene>
    <name evidence="9" type="ORF">HUE58_03780</name>
</gene>
<evidence type="ECO:0000256" key="4">
    <source>
        <dbReference type="ARBA" id="ARBA00022982"/>
    </source>
</evidence>
<dbReference type="Gene3D" id="1.10.760.10">
    <property type="entry name" value="Cytochrome c-like domain"/>
    <property type="match status" value="1"/>
</dbReference>
<dbReference type="EMBL" id="CP054490">
    <property type="protein sequence ID" value="QKQ24266.1"/>
    <property type="molecule type" value="Genomic_DNA"/>
</dbReference>
<proteinExistence type="predicted"/>
<keyword evidence="1" id="KW-0813">Transport</keyword>
<sequence>MKRILLAVTAAIFIMGFAQADGAADYAAGGCASCHGVAGVSAIPTYPNLAGQNAVYTVKQLKDFQTGARKDPTMNAMAAIIAGKEQSIADFLATQK</sequence>
<keyword evidence="7" id="KW-0732">Signal</keyword>
<evidence type="ECO:0000256" key="7">
    <source>
        <dbReference type="SAM" id="SignalP"/>
    </source>
</evidence>
<dbReference type="InterPro" id="IPR050597">
    <property type="entry name" value="Cytochrome_c_Oxidase_Subunit"/>
</dbReference>
<feature type="signal peptide" evidence="7">
    <location>
        <begin position="1"/>
        <end position="20"/>
    </location>
</feature>
<dbReference type="GO" id="GO:0009055">
    <property type="term" value="F:electron transfer activity"/>
    <property type="evidence" value="ECO:0007669"/>
    <property type="project" value="InterPro"/>
</dbReference>
<dbReference type="GO" id="GO:0046872">
    <property type="term" value="F:metal ion binding"/>
    <property type="evidence" value="ECO:0007669"/>
    <property type="project" value="UniProtKB-KW"/>
</dbReference>
<keyword evidence="10" id="KW-1185">Reference proteome</keyword>
<keyword evidence="4" id="KW-0249">Electron transport</keyword>
<dbReference type="Pfam" id="PF00034">
    <property type="entry name" value="Cytochrom_C"/>
    <property type="match status" value="1"/>
</dbReference>
<dbReference type="RefSeq" id="WP_174605704.1">
    <property type="nucleotide sequence ID" value="NZ_CP054490.1"/>
</dbReference>
<dbReference type="PROSITE" id="PS51007">
    <property type="entry name" value="CYTC"/>
    <property type="match status" value="1"/>
</dbReference>
<dbReference type="KEGG" id="reo:HUE58_03780"/>
<evidence type="ECO:0000256" key="5">
    <source>
        <dbReference type="ARBA" id="ARBA00023004"/>
    </source>
</evidence>
<name>A0A6N0HPM6_9GAMM</name>
<keyword evidence="2 6" id="KW-0349">Heme</keyword>
<feature type="domain" description="Cytochrome c" evidence="8">
    <location>
        <begin position="17"/>
        <end position="96"/>
    </location>
</feature>
<evidence type="ECO:0000256" key="1">
    <source>
        <dbReference type="ARBA" id="ARBA00022448"/>
    </source>
</evidence>
<dbReference type="InterPro" id="IPR036909">
    <property type="entry name" value="Cyt_c-like_dom_sf"/>
</dbReference>
<dbReference type="GO" id="GO:0020037">
    <property type="term" value="F:heme binding"/>
    <property type="evidence" value="ECO:0007669"/>
    <property type="project" value="InterPro"/>
</dbReference>
<evidence type="ECO:0000256" key="6">
    <source>
        <dbReference type="PROSITE-ProRule" id="PRU00433"/>
    </source>
</evidence>
<keyword evidence="5 6" id="KW-0408">Iron</keyword>
<keyword evidence="3 6" id="KW-0479">Metal-binding</keyword>
<dbReference type="PANTHER" id="PTHR33751">
    <property type="entry name" value="CBB3-TYPE CYTOCHROME C OXIDASE SUBUNIT FIXP"/>
    <property type="match status" value="1"/>
</dbReference>
<dbReference type="InterPro" id="IPR009056">
    <property type="entry name" value="Cyt_c-like_dom"/>
</dbReference>
<organism evidence="9 10">
    <name type="scientific">Candidatus Ruthia endofausta</name>
    <dbReference type="NCBI Taxonomy" id="2738852"/>
    <lineage>
        <taxon>Bacteria</taxon>
        <taxon>Pseudomonadati</taxon>
        <taxon>Pseudomonadota</taxon>
        <taxon>Gammaproteobacteria</taxon>
        <taxon>Candidatus Pseudothioglobaceae</taxon>
        <taxon>Candidatus Ruthturnera</taxon>
    </lineage>
</organism>
<accession>A0A6N0HPM6</accession>
<evidence type="ECO:0000256" key="2">
    <source>
        <dbReference type="ARBA" id="ARBA00022617"/>
    </source>
</evidence>